<accession>A0ABW0VYI5</accession>
<proteinExistence type="predicted"/>
<keyword evidence="2" id="KW-1185">Reference proteome</keyword>
<reference evidence="2" key="1">
    <citation type="journal article" date="2019" name="Int. J. Syst. Evol. Microbiol.">
        <title>The Global Catalogue of Microorganisms (GCM) 10K type strain sequencing project: providing services to taxonomists for standard genome sequencing and annotation.</title>
        <authorList>
            <consortium name="The Broad Institute Genomics Platform"/>
            <consortium name="The Broad Institute Genome Sequencing Center for Infectious Disease"/>
            <person name="Wu L."/>
            <person name="Ma J."/>
        </authorList>
    </citation>
    <scope>NUCLEOTIDE SEQUENCE [LARGE SCALE GENOMIC DNA]</scope>
    <source>
        <strain evidence="2">CGMCC 1.3240</strain>
    </source>
</reference>
<dbReference type="RefSeq" id="WP_379187685.1">
    <property type="nucleotide sequence ID" value="NZ_JBHSOW010000030.1"/>
</dbReference>
<name>A0ABW0VYI5_9BACL</name>
<dbReference type="Proteomes" id="UP001596047">
    <property type="component" value="Unassembled WGS sequence"/>
</dbReference>
<dbReference type="EMBL" id="JBHSOW010000030">
    <property type="protein sequence ID" value="MFC5649186.1"/>
    <property type="molecule type" value="Genomic_DNA"/>
</dbReference>
<comment type="caution">
    <text evidence="1">The sequence shown here is derived from an EMBL/GenBank/DDBJ whole genome shotgun (WGS) entry which is preliminary data.</text>
</comment>
<sequence length="170" mass="19940">MYTKVPYGYEPPPEQEKGTLIYYDSFEHTTYEELDLAAEHAISHAFTKLVLYLIHEQTMKRMSAEPVSAYYKREKRLEEWIQARSGSLAGIDTWEGKRKKYAPIDSALRHLTETLPAPHFICVTPEMANFFASLSIFEDWISRIRLLLLSEPRSIHPRLDQYRNRWSTIG</sequence>
<organism evidence="1 2">
    <name type="scientific">Paenibacillus solisilvae</name>
    <dbReference type="NCBI Taxonomy" id="2486751"/>
    <lineage>
        <taxon>Bacteria</taxon>
        <taxon>Bacillati</taxon>
        <taxon>Bacillota</taxon>
        <taxon>Bacilli</taxon>
        <taxon>Bacillales</taxon>
        <taxon>Paenibacillaceae</taxon>
        <taxon>Paenibacillus</taxon>
    </lineage>
</organism>
<protein>
    <submittedName>
        <fullName evidence="1">Uncharacterized protein</fullName>
    </submittedName>
</protein>
<evidence type="ECO:0000313" key="2">
    <source>
        <dbReference type="Proteomes" id="UP001596047"/>
    </source>
</evidence>
<evidence type="ECO:0000313" key="1">
    <source>
        <dbReference type="EMBL" id="MFC5649186.1"/>
    </source>
</evidence>
<gene>
    <name evidence="1" type="ORF">ACFPYJ_08590</name>
</gene>